<dbReference type="RefSeq" id="WP_066056782.1">
    <property type="nucleotide sequence ID" value="NZ_JBHUNF010000002.1"/>
</dbReference>
<keyword evidence="1" id="KW-0812">Transmembrane</keyword>
<keyword evidence="1" id="KW-0472">Membrane</keyword>
<accession>A0ABW5RIC1</accession>
<dbReference type="EMBL" id="JBHUNF010000002">
    <property type="protein sequence ID" value="MFD2674385.1"/>
    <property type="molecule type" value="Genomic_DNA"/>
</dbReference>
<organism evidence="2 3">
    <name type="scientific">Gulosibacter bifidus</name>
    <dbReference type="NCBI Taxonomy" id="272239"/>
    <lineage>
        <taxon>Bacteria</taxon>
        <taxon>Bacillati</taxon>
        <taxon>Actinomycetota</taxon>
        <taxon>Actinomycetes</taxon>
        <taxon>Micrococcales</taxon>
        <taxon>Microbacteriaceae</taxon>
        <taxon>Gulosibacter</taxon>
    </lineage>
</organism>
<reference evidence="3" key="1">
    <citation type="journal article" date="2019" name="Int. J. Syst. Evol. Microbiol.">
        <title>The Global Catalogue of Microorganisms (GCM) 10K type strain sequencing project: providing services to taxonomists for standard genome sequencing and annotation.</title>
        <authorList>
            <consortium name="The Broad Institute Genomics Platform"/>
            <consortium name="The Broad Institute Genome Sequencing Center for Infectious Disease"/>
            <person name="Wu L."/>
            <person name="Ma J."/>
        </authorList>
    </citation>
    <scope>NUCLEOTIDE SEQUENCE [LARGE SCALE GENOMIC DNA]</scope>
    <source>
        <strain evidence="3">TISTR 1511</strain>
    </source>
</reference>
<sequence length="258" mass="27485">MSTHALPTYVNIELRRQLRMFSSVFFMVVLPIALYLIFGGMQEFATFELPNGRGNISGSVAIAFAAYGAITATAGLAGSAALEMQQGWGRQLALTPFSSGSFVAGKTIVALALAVLPVLGVYGAGMLTSARMQPWVWVTAGLIIVAASSVFALYGLAIGLWFRSEGAVSAASGMIVILMFLGNAFVPLSGFLQDFSVYTPVWGIMQLAQWPLLEGVVSDSQGNLTEYALWQPIVNVVVWVAVFAIAAYVGTRRGTARR</sequence>
<evidence type="ECO:0000256" key="1">
    <source>
        <dbReference type="SAM" id="Phobius"/>
    </source>
</evidence>
<proteinExistence type="predicted"/>
<protein>
    <submittedName>
        <fullName evidence="2">ABC transporter permease</fullName>
    </submittedName>
</protein>
<feature type="transmembrane region" description="Helical" evidence="1">
    <location>
        <begin position="59"/>
        <end position="82"/>
    </location>
</feature>
<feature type="transmembrane region" description="Helical" evidence="1">
    <location>
        <begin position="233"/>
        <end position="251"/>
    </location>
</feature>
<keyword evidence="3" id="KW-1185">Reference proteome</keyword>
<dbReference type="Proteomes" id="UP001597453">
    <property type="component" value="Unassembled WGS sequence"/>
</dbReference>
<keyword evidence="1" id="KW-1133">Transmembrane helix</keyword>
<comment type="caution">
    <text evidence="2">The sequence shown here is derived from an EMBL/GenBank/DDBJ whole genome shotgun (WGS) entry which is preliminary data.</text>
</comment>
<gene>
    <name evidence="2" type="ORF">ACFSUQ_03605</name>
</gene>
<feature type="transmembrane region" description="Helical" evidence="1">
    <location>
        <begin position="102"/>
        <end position="123"/>
    </location>
</feature>
<name>A0ABW5RIC1_9MICO</name>
<evidence type="ECO:0000313" key="3">
    <source>
        <dbReference type="Proteomes" id="UP001597453"/>
    </source>
</evidence>
<feature type="transmembrane region" description="Helical" evidence="1">
    <location>
        <begin position="168"/>
        <end position="188"/>
    </location>
</feature>
<feature type="transmembrane region" description="Helical" evidence="1">
    <location>
        <begin position="135"/>
        <end position="162"/>
    </location>
</feature>
<evidence type="ECO:0000313" key="2">
    <source>
        <dbReference type="EMBL" id="MFD2674385.1"/>
    </source>
</evidence>
<feature type="transmembrane region" description="Helical" evidence="1">
    <location>
        <begin position="20"/>
        <end position="38"/>
    </location>
</feature>